<evidence type="ECO:0000256" key="1">
    <source>
        <dbReference type="ARBA" id="ARBA00006734"/>
    </source>
</evidence>
<keyword evidence="3" id="KW-0808">Transferase</keyword>
<keyword evidence="6" id="KW-1185">Reference proteome</keyword>
<evidence type="ECO:0000256" key="2">
    <source>
        <dbReference type="ARBA" id="ARBA00022602"/>
    </source>
</evidence>
<dbReference type="InParanoid" id="T0PV85"/>
<evidence type="ECO:0000256" key="3">
    <source>
        <dbReference type="ARBA" id="ARBA00022679"/>
    </source>
</evidence>
<keyword evidence="2" id="KW-0637">Prenyltransferase</keyword>
<dbReference type="Pfam" id="PF01239">
    <property type="entry name" value="PPTA"/>
    <property type="match status" value="4"/>
</dbReference>
<evidence type="ECO:0000256" key="4">
    <source>
        <dbReference type="ARBA" id="ARBA00022737"/>
    </source>
</evidence>
<sequence>MAARSYVAELSALFAADPDIDEIGIIYLEDPAEAFVLEDHKLGIALDMLPALHREAKDVFFAARRSNDVDSIREATRCMLLVCADFYTAWNARKQLLVQGLLSLRDEITFMNVVLSHHSKSIDTWAHRRWVLDRLVVTTLTASFLSDELALCLRLTEQYPRNYHAWSYRYRVCCHLSPEALAQELDTNRTWCERHVADHSGWNHRQLLLARLLPSDTLLADEFAFHTPLLRLFPGREALWCHRRAILHAFLTTAPRRCGAALEAWCARATVSTGRVHLSDAPVDDATLEFVARELRLAAQLPDANGLETRYLVYALEAVMMGESMSPHVRQLHAALCQTLVAADPTHSNLWQAKAHLPSLCTKI</sequence>
<dbReference type="Proteomes" id="UP000030762">
    <property type="component" value="Unassembled WGS sequence"/>
</dbReference>
<dbReference type="GO" id="GO:0005737">
    <property type="term" value="C:cytoplasm"/>
    <property type="evidence" value="ECO:0007669"/>
    <property type="project" value="TreeGrafter"/>
</dbReference>
<dbReference type="SUPFAM" id="SSF48439">
    <property type="entry name" value="Protein prenylyltransferase"/>
    <property type="match status" value="1"/>
</dbReference>
<proteinExistence type="inferred from homology"/>
<reference evidence="5 6" key="1">
    <citation type="submission" date="2012-04" db="EMBL/GenBank/DDBJ databases">
        <title>The Genome Sequence of Saprolegnia declina VS20.</title>
        <authorList>
            <consortium name="The Broad Institute Genome Sequencing Platform"/>
            <person name="Russ C."/>
            <person name="Nusbaum C."/>
            <person name="Tyler B."/>
            <person name="van West P."/>
            <person name="Dieguez-Uribeondo J."/>
            <person name="de Bruijn I."/>
            <person name="Tripathy S."/>
            <person name="Jiang R."/>
            <person name="Young S.K."/>
            <person name="Zeng Q."/>
            <person name="Gargeya S."/>
            <person name="Fitzgerald M."/>
            <person name="Haas B."/>
            <person name="Abouelleil A."/>
            <person name="Alvarado L."/>
            <person name="Arachchi H.M."/>
            <person name="Berlin A."/>
            <person name="Chapman S.B."/>
            <person name="Goldberg J."/>
            <person name="Griggs A."/>
            <person name="Gujja S."/>
            <person name="Hansen M."/>
            <person name="Howarth C."/>
            <person name="Imamovic A."/>
            <person name="Larimer J."/>
            <person name="McCowen C."/>
            <person name="Montmayeur A."/>
            <person name="Murphy C."/>
            <person name="Neiman D."/>
            <person name="Pearson M."/>
            <person name="Priest M."/>
            <person name="Roberts A."/>
            <person name="Saif S."/>
            <person name="Shea T."/>
            <person name="Sisk P."/>
            <person name="Sykes S."/>
            <person name="Wortman J."/>
            <person name="Nusbaum C."/>
            <person name="Birren B."/>
        </authorList>
    </citation>
    <scope>NUCLEOTIDE SEQUENCE [LARGE SCALE GENOMIC DNA]</scope>
    <source>
        <strain evidence="5 6">VS20</strain>
    </source>
</reference>
<dbReference type="EMBL" id="JH767184">
    <property type="protein sequence ID" value="EQC29409.1"/>
    <property type="molecule type" value="Genomic_DNA"/>
</dbReference>
<dbReference type="PANTHER" id="PTHR11129">
    <property type="entry name" value="PROTEIN FARNESYLTRANSFERASE ALPHA SUBUNIT/RAB GERANYLGERANYL TRANSFERASE ALPHA SUBUNIT"/>
    <property type="match status" value="1"/>
</dbReference>
<dbReference type="OrthoDB" id="1924260at2759"/>
<dbReference type="GO" id="GO:0008318">
    <property type="term" value="F:protein prenyltransferase activity"/>
    <property type="evidence" value="ECO:0007669"/>
    <property type="project" value="InterPro"/>
</dbReference>
<evidence type="ECO:0000313" key="5">
    <source>
        <dbReference type="EMBL" id="EQC29409.1"/>
    </source>
</evidence>
<protein>
    <recommendedName>
        <fullName evidence="7">Protein farnesyltransferase/geranylgeranyltransferase type-1 subunit alpha</fullName>
    </recommendedName>
</protein>
<keyword evidence="4" id="KW-0677">Repeat</keyword>
<evidence type="ECO:0008006" key="7">
    <source>
        <dbReference type="Google" id="ProtNLM"/>
    </source>
</evidence>
<dbReference type="PROSITE" id="PS51147">
    <property type="entry name" value="PFTA"/>
    <property type="match status" value="1"/>
</dbReference>
<gene>
    <name evidence="5" type="ORF">SDRG_12872</name>
</gene>
<name>T0PV85_SAPDV</name>
<comment type="similarity">
    <text evidence="1">Belongs to the protein prenyltransferase subunit alpha family.</text>
</comment>
<dbReference type="InterPro" id="IPR002088">
    <property type="entry name" value="Prenyl_trans_a"/>
</dbReference>
<dbReference type="PANTHER" id="PTHR11129:SF3">
    <property type="entry name" value="PROTEIN PRENYLTRANSFERASE ALPHA SUBUNIT REPEAT-CONTAINING PROTEIN 1"/>
    <property type="match status" value="1"/>
</dbReference>
<evidence type="ECO:0000313" key="6">
    <source>
        <dbReference type="Proteomes" id="UP000030762"/>
    </source>
</evidence>
<dbReference type="GeneID" id="19953599"/>
<dbReference type="RefSeq" id="XP_008617176.1">
    <property type="nucleotide sequence ID" value="XM_008618954.1"/>
</dbReference>
<dbReference type="AlphaFoldDB" id="T0PV85"/>
<organism evidence="5 6">
    <name type="scientific">Saprolegnia diclina (strain VS20)</name>
    <dbReference type="NCBI Taxonomy" id="1156394"/>
    <lineage>
        <taxon>Eukaryota</taxon>
        <taxon>Sar</taxon>
        <taxon>Stramenopiles</taxon>
        <taxon>Oomycota</taxon>
        <taxon>Saprolegniomycetes</taxon>
        <taxon>Saprolegniales</taxon>
        <taxon>Saprolegniaceae</taxon>
        <taxon>Saprolegnia</taxon>
    </lineage>
</organism>
<dbReference type="Gene3D" id="1.25.40.120">
    <property type="entry name" value="Protein prenylyltransferase"/>
    <property type="match status" value="1"/>
</dbReference>
<accession>T0PV85</accession>
<dbReference type="VEuPathDB" id="FungiDB:SDRG_12872"/>
<dbReference type="eggNOG" id="KOG0529">
    <property type="taxonomic scope" value="Eukaryota"/>
</dbReference>
<dbReference type="OMA" id="CCNTEQR"/>
<dbReference type="STRING" id="1156394.T0PV85"/>